<dbReference type="PANTHER" id="PTHR43182">
    <property type="entry name" value="COBALT-PRECORRIN-6B C(15)-METHYLTRANSFERASE (DECARBOXYLATING)"/>
    <property type="match status" value="1"/>
</dbReference>
<gene>
    <name evidence="8" type="primary">cbiT</name>
    <name evidence="8" type="ORF">H9Q76_12925</name>
</gene>
<dbReference type="Gene3D" id="3.40.50.150">
    <property type="entry name" value="Vaccinia Virus protein VP39"/>
    <property type="match status" value="1"/>
</dbReference>
<keyword evidence="4 8" id="KW-0808">Transferase</keyword>
<comment type="pathway">
    <text evidence="1">Cofactor biosynthesis; adenosylcobalamin biosynthesis.</text>
</comment>
<dbReference type="CDD" id="cd02440">
    <property type="entry name" value="AdoMet_MTases"/>
    <property type="match status" value="1"/>
</dbReference>
<dbReference type="InterPro" id="IPR014008">
    <property type="entry name" value="Cbl_synth_MTase_CbiT"/>
</dbReference>
<feature type="domain" description="Methyltransferase" evidence="7">
    <location>
        <begin position="305"/>
        <end position="366"/>
    </location>
</feature>
<dbReference type="GO" id="GO:0009236">
    <property type="term" value="P:cobalamin biosynthetic process"/>
    <property type="evidence" value="ECO:0007669"/>
    <property type="project" value="UniProtKB-UniPathway"/>
</dbReference>
<dbReference type="InterPro" id="IPR025714">
    <property type="entry name" value="Methyltranfer_dom"/>
</dbReference>
<dbReference type="EMBL" id="CP060632">
    <property type="protein sequence ID" value="QNL99594.1"/>
    <property type="molecule type" value="Genomic_DNA"/>
</dbReference>
<dbReference type="Proteomes" id="UP000515819">
    <property type="component" value="Chromosome"/>
</dbReference>
<protein>
    <submittedName>
        <fullName evidence="8">Precorrin-6Y C5,15-methyltransferase (Decarboxylating) subunit CbiT</fullName>
    </submittedName>
</protein>
<evidence type="ECO:0000256" key="3">
    <source>
        <dbReference type="ARBA" id="ARBA00022603"/>
    </source>
</evidence>
<dbReference type="PANTHER" id="PTHR43182:SF1">
    <property type="entry name" value="COBALT-PRECORRIN-7 C(5)-METHYLTRANSFERASE"/>
    <property type="match status" value="1"/>
</dbReference>
<keyword evidence="5" id="KW-0949">S-adenosyl-L-methionine</keyword>
<dbReference type="NCBIfam" id="TIGR02469">
    <property type="entry name" value="CbiT"/>
    <property type="match status" value="1"/>
</dbReference>
<feature type="domain" description="Tetrapyrrole methylase" evidence="6">
    <location>
        <begin position="9"/>
        <end position="105"/>
    </location>
</feature>
<dbReference type="InterPro" id="IPR014776">
    <property type="entry name" value="4pyrrole_Mease_sub2"/>
</dbReference>
<dbReference type="InterPro" id="IPR035996">
    <property type="entry name" value="4pyrrol_Methylase_sf"/>
</dbReference>
<organism evidence="8 9">
    <name type="scientific">Wujia chipingensis</name>
    <dbReference type="NCBI Taxonomy" id="2763670"/>
    <lineage>
        <taxon>Bacteria</taxon>
        <taxon>Bacillati</taxon>
        <taxon>Bacillota</taxon>
        <taxon>Clostridia</taxon>
        <taxon>Lachnospirales</taxon>
        <taxon>Lachnospiraceae</taxon>
        <taxon>Wujia</taxon>
    </lineage>
</organism>
<dbReference type="RefSeq" id="WP_117780372.1">
    <property type="nucleotide sequence ID" value="NZ_CP060632.1"/>
</dbReference>
<keyword evidence="2" id="KW-0169">Cobalamin biosynthesis</keyword>
<dbReference type="Gene3D" id="3.30.950.10">
    <property type="entry name" value="Methyltransferase, Cobalt-precorrin-4 Transmethylase, Domain 2"/>
    <property type="match status" value="1"/>
</dbReference>
<dbReference type="InterPro" id="IPR000878">
    <property type="entry name" value="4pyrrol_Mease"/>
</dbReference>
<name>A0A7G9FM13_9FIRM</name>
<evidence type="ECO:0000256" key="1">
    <source>
        <dbReference type="ARBA" id="ARBA00004953"/>
    </source>
</evidence>
<reference evidence="8 9" key="1">
    <citation type="submission" date="2020-08" db="EMBL/GenBank/DDBJ databases">
        <authorList>
            <person name="Liu C."/>
            <person name="Sun Q."/>
        </authorList>
    </citation>
    <scope>NUCLEOTIDE SEQUENCE [LARGE SCALE GENOMIC DNA]</scope>
    <source>
        <strain evidence="8 9">NSJ-4</strain>
    </source>
</reference>
<dbReference type="InterPro" id="IPR014777">
    <property type="entry name" value="4pyrrole_Mease_sub1"/>
</dbReference>
<dbReference type="InterPro" id="IPR012818">
    <property type="entry name" value="CbiE"/>
</dbReference>
<keyword evidence="3 8" id="KW-0489">Methyltransferase</keyword>
<evidence type="ECO:0000259" key="6">
    <source>
        <dbReference type="Pfam" id="PF00590"/>
    </source>
</evidence>
<dbReference type="Pfam" id="PF00590">
    <property type="entry name" value="TP_methylase"/>
    <property type="match status" value="1"/>
</dbReference>
<dbReference type="AlphaFoldDB" id="A0A7G9FM13"/>
<dbReference type="SUPFAM" id="SSF53790">
    <property type="entry name" value="Tetrapyrrole methylase"/>
    <property type="match status" value="1"/>
</dbReference>
<dbReference type="InterPro" id="IPR029063">
    <property type="entry name" value="SAM-dependent_MTases_sf"/>
</dbReference>
<proteinExistence type="predicted"/>
<evidence type="ECO:0000256" key="5">
    <source>
        <dbReference type="ARBA" id="ARBA00022691"/>
    </source>
</evidence>
<evidence type="ECO:0000256" key="4">
    <source>
        <dbReference type="ARBA" id="ARBA00022679"/>
    </source>
</evidence>
<dbReference type="SUPFAM" id="SSF53335">
    <property type="entry name" value="S-adenosyl-L-methionine-dependent methyltransferases"/>
    <property type="match status" value="1"/>
</dbReference>
<evidence type="ECO:0000256" key="2">
    <source>
        <dbReference type="ARBA" id="ARBA00022573"/>
    </source>
</evidence>
<evidence type="ECO:0000259" key="7">
    <source>
        <dbReference type="Pfam" id="PF13847"/>
    </source>
</evidence>
<dbReference type="GO" id="GO:0032259">
    <property type="term" value="P:methylation"/>
    <property type="evidence" value="ECO:0007669"/>
    <property type="project" value="UniProtKB-KW"/>
</dbReference>
<dbReference type="KEGG" id="wcp:H9Q76_12925"/>
<evidence type="ECO:0000313" key="9">
    <source>
        <dbReference type="Proteomes" id="UP000515819"/>
    </source>
</evidence>
<dbReference type="UniPathway" id="UPA00148"/>
<sequence length="456" mass="49895">MGNNEHTIVYLIGMGPGNSDCLTREAVQALSQATVCIGASRMLAIWKSLCEEDGRDAEQTFYNAYKAEEIAELIQNHVGETIAVVFSGDIGFYSGAKKLSMMLRKAVGKVCNMVDDTTGTTEQIQADKTIYELCYIPGLSSVQYLFDKIGWAWEDAELISNHGVSANIPAKVLHHAKVGTLLGGENQVAEVCKRLTEVGLGEIAVVVGERLSYPDEKITKKYAKNLCEETFDKLAVAIFINDHPQPRRLAPGIKDEMFIRGKVPMTKEEVRMVVIAKLGIQEDTGLVKYDQNSGQCMTSNPAPVIYDVGAGTGSVSIELSLLTEQGTVYAIEKKPEAVELLHANREKFHVGNMEILAGEASEVIPTLPAPTHVFIGGNGGNLFKIMDQIYAKNPNARIVLTAVTLETQAEMLTLADIAKRHNVDFNMVQMAVTRSREAGPYHMMQAQNPVWIVTMG</sequence>
<dbReference type="InterPro" id="IPR050714">
    <property type="entry name" value="Cobalamin_biosynth_MTase"/>
</dbReference>
<dbReference type="Gene3D" id="3.40.1010.10">
    <property type="entry name" value="Cobalt-precorrin-4 Transmethylase, Domain 1"/>
    <property type="match status" value="1"/>
</dbReference>
<dbReference type="CDD" id="cd11644">
    <property type="entry name" value="Precorrin-6Y-MT"/>
    <property type="match status" value="1"/>
</dbReference>
<dbReference type="GO" id="GO:0008276">
    <property type="term" value="F:protein methyltransferase activity"/>
    <property type="evidence" value="ECO:0007669"/>
    <property type="project" value="InterPro"/>
</dbReference>
<dbReference type="Pfam" id="PF13847">
    <property type="entry name" value="Methyltransf_31"/>
    <property type="match status" value="1"/>
</dbReference>
<keyword evidence="9" id="KW-1185">Reference proteome</keyword>
<evidence type="ECO:0000313" key="8">
    <source>
        <dbReference type="EMBL" id="QNL99594.1"/>
    </source>
</evidence>
<accession>A0A7G9FM13</accession>